<protein>
    <submittedName>
        <fullName evidence="1">Group-specific protein</fullName>
    </submittedName>
</protein>
<keyword evidence="2" id="KW-1185">Reference proteome</keyword>
<dbReference type="EMBL" id="CP095075">
    <property type="protein sequence ID" value="UOR13830.1"/>
    <property type="molecule type" value="Genomic_DNA"/>
</dbReference>
<gene>
    <name evidence="1" type="ORF">MUO15_10505</name>
</gene>
<accession>A0ABY4HIT8</accession>
<evidence type="ECO:0000313" key="2">
    <source>
        <dbReference type="Proteomes" id="UP000830326"/>
    </source>
</evidence>
<proteinExistence type="predicted"/>
<reference evidence="1" key="1">
    <citation type="submission" date="2022-04" db="EMBL/GenBank/DDBJ databases">
        <title>Halobacillus sp. isolated from saltern.</title>
        <authorList>
            <person name="Won M."/>
            <person name="Lee C.-M."/>
            <person name="Woen H.-Y."/>
            <person name="Kwon S.-W."/>
        </authorList>
    </citation>
    <scope>NUCLEOTIDE SEQUENCE</scope>
    <source>
        <strain evidence="1">SSHM10-5</strain>
    </source>
</reference>
<dbReference type="RefSeq" id="WP_245035711.1">
    <property type="nucleotide sequence ID" value="NZ_CP095075.1"/>
</dbReference>
<name>A0ABY4HIT8_9BACI</name>
<sequence>MGKCNIDHSIGDVVNKLESQKEFLPNHLADGTRVFLQRELPQETLNDLFHLLKKYDLSSESEQKERNEAIEKMIAS</sequence>
<evidence type="ECO:0000313" key="1">
    <source>
        <dbReference type="EMBL" id="UOR13830.1"/>
    </source>
</evidence>
<dbReference type="Proteomes" id="UP000830326">
    <property type="component" value="Chromosome"/>
</dbReference>
<organism evidence="1 2">
    <name type="scientific">Halobacillus amylolyticus</name>
    <dbReference type="NCBI Taxonomy" id="2932259"/>
    <lineage>
        <taxon>Bacteria</taxon>
        <taxon>Bacillati</taxon>
        <taxon>Bacillota</taxon>
        <taxon>Bacilli</taxon>
        <taxon>Bacillales</taxon>
        <taxon>Bacillaceae</taxon>
        <taxon>Halobacillus</taxon>
    </lineage>
</organism>